<feature type="transmembrane region" description="Helical" evidence="9">
    <location>
        <begin position="12"/>
        <end position="37"/>
    </location>
</feature>
<dbReference type="Pfam" id="PF03799">
    <property type="entry name" value="FtsQ_DivIB_C"/>
    <property type="match status" value="1"/>
</dbReference>
<sequence length="264" mass="29451">MTQADMPLDVKLMTVVTNTLVMVFVVLCLAALGHWVLRLPFWTVKAIAVQGEVDHQNAVGLRAQLATSMKTHLAGGLLALDLQPVKQMFEAVPWVRQVKVQREFPNRLRVTLEEHHAVAWWGEASSGYLVNRMGEVFEASPDEGDGLPELVGPPEQSGRVWSLYQRLATELGRLDLGIDRLELSDRGSWRAKLDSGAQVELGRGEPDEIFERLHRLTATISQLTERYPGAVESVDLRYPNGYALRMRGVTTVVEDDGKPTSKTR</sequence>
<comment type="subunit">
    <text evidence="9">Part of a complex composed of FtsB, FtsL and FtsQ.</text>
</comment>
<evidence type="ECO:0000256" key="3">
    <source>
        <dbReference type="ARBA" id="ARBA00022519"/>
    </source>
</evidence>
<evidence type="ECO:0000256" key="8">
    <source>
        <dbReference type="ARBA" id="ARBA00023306"/>
    </source>
</evidence>
<name>A0A167HN10_9BURK</name>
<keyword evidence="2 9" id="KW-1003">Cell membrane</keyword>
<organism evidence="11 14">
    <name type="scientific">Hydrogenophaga crassostreae</name>
    <dbReference type="NCBI Taxonomy" id="1763535"/>
    <lineage>
        <taxon>Bacteria</taxon>
        <taxon>Pseudomonadati</taxon>
        <taxon>Pseudomonadota</taxon>
        <taxon>Betaproteobacteria</taxon>
        <taxon>Burkholderiales</taxon>
        <taxon>Comamonadaceae</taxon>
        <taxon>Hydrogenophaga</taxon>
    </lineage>
</organism>
<dbReference type="Gene3D" id="3.10.20.310">
    <property type="entry name" value="membrane protein fhac"/>
    <property type="match status" value="1"/>
</dbReference>
<dbReference type="GO" id="GO:0090529">
    <property type="term" value="P:cell septum assembly"/>
    <property type="evidence" value="ECO:0007669"/>
    <property type="project" value="InterPro"/>
</dbReference>
<dbReference type="EMBL" id="CP017476">
    <property type="protein sequence ID" value="AOW14910.1"/>
    <property type="molecule type" value="Genomic_DNA"/>
</dbReference>
<keyword evidence="4 9" id="KW-0132">Cell division</keyword>
<comment type="subcellular location">
    <subcellularLocation>
        <location evidence="9">Cell inner membrane</location>
        <topology evidence="9">Single-pass type II membrane protein</topology>
    </subcellularLocation>
    <subcellularLocation>
        <location evidence="1">Membrane</location>
    </subcellularLocation>
    <text evidence="9">Localizes to the division septum.</text>
</comment>
<dbReference type="GO" id="GO:0032153">
    <property type="term" value="C:cell division site"/>
    <property type="evidence" value="ECO:0007669"/>
    <property type="project" value="UniProtKB-UniRule"/>
</dbReference>
<keyword evidence="13" id="KW-1185">Reference proteome</keyword>
<dbReference type="PANTHER" id="PTHR35851">
    <property type="entry name" value="CELL DIVISION PROTEIN FTSQ"/>
    <property type="match status" value="1"/>
</dbReference>
<dbReference type="PANTHER" id="PTHR35851:SF1">
    <property type="entry name" value="CELL DIVISION PROTEIN FTSQ"/>
    <property type="match status" value="1"/>
</dbReference>
<proteinExistence type="inferred from homology"/>
<evidence type="ECO:0000256" key="7">
    <source>
        <dbReference type="ARBA" id="ARBA00023136"/>
    </source>
</evidence>
<dbReference type="AlphaFoldDB" id="A0A167HN10"/>
<gene>
    <name evidence="9" type="primary">ftsQ</name>
    <name evidence="11" type="ORF">LPB072_20895</name>
    <name evidence="12" type="ORF">LPB72_12565</name>
</gene>
<evidence type="ECO:0000313" key="13">
    <source>
        <dbReference type="Proteomes" id="UP000185657"/>
    </source>
</evidence>
<dbReference type="InterPro" id="IPR045335">
    <property type="entry name" value="FtsQ_C_sf"/>
</dbReference>
<dbReference type="GO" id="GO:0005886">
    <property type="term" value="C:plasma membrane"/>
    <property type="evidence" value="ECO:0007669"/>
    <property type="project" value="UniProtKB-SubCell"/>
</dbReference>
<evidence type="ECO:0000256" key="5">
    <source>
        <dbReference type="ARBA" id="ARBA00022692"/>
    </source>
</evidence>
<dbReference type="PROSITE" id="PS51779">
    <property type="entry name" value="POTRA"/>
    <property type="match status" value="1"/>
</dbReference>
<dbReference type="GO" id="GO:0043093">
    <property type="term" value="P:FtsZ-dependent cytokinesis"/>
    <property type="evidence" value="ECO:0007669"/>
    <property type="project" value="UniProtKB-UniRule"/>
</dbReference>
<evidence type="ECO:0000313" key="11">
    <source>
        <dbReference type="EMBL" id="AOW14910.1"/>
    </source>
</evidence>
<keyword evidence="5 9" id="KW-0812">Transmembrane</keyword>
<dbReference type="InterPro" id="IPR005548">
    <property type="entry name" value="Cell_div_FtsQ/DivIB_C"/>
</dbReference>
<feature type="domain" description="POTRA" evidence="10">
    <location>
        <begin position="42"/>
        <end position="115"/>
    </location>
</feature>
<evidence type="ECO:0000256" key="4">
    <source>
        <dbReference type="ARBA" id="ARBA00022618"/>
    </source>
</evidence>
<dbReference type="STRING" id="1763535.LPB072_20895"/>
<dbReference type="InterPro" id="IPR013685">
    <property type="entry name" value="POTRA_FtsQ_type"/>
</dbReference>
<dbReference type="OrthoDB" id="9790370at2"/>
<comment type="function">
    <text evidence="9">Essential cell division protein. May link together the upstream cell division proteins, which are predominantly cytoplasmic, with the downstream cell division proteins, which are predominantly periplasmic. May control correct divisome assembly.</text>
</comment>
<dbReference type="Proteomes" id="UP000185657">
    <property type="component" value="Unassembled WGS sequence"/>
</dbReference>
<protein>
    <recommendedName>
        <fullName evidence="9">Cell division protein FtsQ</fullName>
    </recommendedName>
</protein>
<dbReference type="RefSeq" id="WP_066091165.1">
    <property type="nucleotide sequence ID" value="NZ_CP017476.1"/>
</dbReference>
<keyword evidence="3 9" id="KW-0997">Cell inner membrane</keyword>
<dbReference type="Gene3D" id="3.40.50.11690">
    <property type="entry name" value="Cell division protein FtsQ/DivIB"/>
    <property type="match status" value="1"/>
</dbReference>
<dbReference type="KEGG" id="hyl:LPB072_20895"/>
<evidence type="ECO:0000313" key="12">
    <source>
        <dbReference type="EMBL" id="OAD41477.1"/>
    </source>
</evidence>
<dbReference type="HAMAP" id="MF_00911">
    <property type="entry name" value="FtsQ_subfam"/>
    <property type="match status" value="1"/>
</dbReference>
<keyword evidence="8 9" id="KW-0131">Cell cycle</keyword>
<evidence type="ECO:0000313" key="14">
    <source>
        <dbReference type="Proteomes" id="UP000185680"/>
    </source>
</evidence>
<reference evidence="11 14" key="2">
    <citation type="submission" date="2016-10" db="EMBL/GenBank/DDBJ databases">
        <title>Hydorgenophaga sp. LPB0072 isolated from gastropod.</title>
        <authorList>
            <person name="Kim E."/>
            <person name="Yi H."/>
        </authorList>
    </citation>
    <scope>NUCLEOTIDE SEQUENCE [LARGE SCALE GENOMIC DNA]</scope>
    <source>
        <strain evidence="11 14">LPB0072</strain>
    </source>
</reference>
<evidence type="ECO:0000256" key="1">
    <source>
        <dbReference type="ARBA" id="ARBA00004370"/>
    </source>
</evidence>
<evidence type="ECO:0000256" key="2">
    <source>
        <dbReference type="ARBA" id="ARBA00022475"/>
    </source>
</evidence>
<dbReference type="EMBL" id="LVWD01000015">
    <property type="protein sequence ID" value="OAD41477.1"/>
    <property type="molecule type" value="Genomic_DNA"/>
</dbReference>
<dbReference type="Pfam" id="PF08478">
    <property type="entry name" value="POTRA_1"/>
    <property type="match status" value="1"/>
</dbReference>
<dbReference type="Proteomes" id="UP000185680">
    <property type="component" value="Chromosome"/>
</dbReference>
<dbReference type="InterPro" id="IPR026579">
    <property type="entry name" value="FtsQ"/>
</dbReference>
<keyword evidence="6 9" id="KW-1133">Transmembrane helix</keyword>
<keyword evidence="7 9" id="KW-0472">Membrane</keyword>
<comment type="similarity">
    <text evidence="9">Belongs to the FtsQ/DivIB family. FtsQ subfamily.</text>
</comment>
<evidence type="ECO:0000256" key="6">
    <source>
        <dbReference type="ARBA" id="ARBA00022989"/>
    </source>
</evidence>
<dbReference type="InterPro" id="IPR034746">
    <property type="entry name" value="POTRA"/>
</dbReference>
<reference evidence="12 13" key="1">
    <citation type="submission" date="2016-02" db="EMBL/GenBank/DDBJ databases">
        <title>Draft genome sequence of Hydrogenophaga sp. LPB0072.</title>
        <authorList>
            <person name="Shin S.-K."/>
            <person name="Yi H."/>
        </authorList>
    </citation>
    <scope>NUCLEOTIDE SEQUENCE [LARGE SCALE GENOMIC DNA]</scope>
    <source>
        <strain evidence="12 13">LPB0072</strain>
    </source>
</reference>
<evidence type="ECO:0000259" key="10">
    <source>
        <dbReference type="PROSITE" id="PS51779"/>
    </source>
</evidence>
<accession>A0A167HN10</accession>
<evidence type="ECO:0000256" key="9">
    <source>
        <dbReference type="HAMAP-Rule" id="MF_00911"/>
    </source>
</evidence>